<accession>A0ABP6LA17</accession>
<dbReference type="SUPFAM" id="SSF55811">
    <property type="entry name" value="Nudix"/>
    <property type="match status" value="1"/>
</dbReference>
<dbReference type="InterPro" id="IPR013078">
    <property type="entry name" value="His_Pase_superF_clade-1"/>
</dbReference>
<dbReference type="InterPro" id="IPR015797">
    <property type="entry name" value="NUDIX_hydrolase-like_dom_sf"/>
</dbReference>
<dbReference type="SMART" id="SM00855">
    <property type="entry name" value="PGAM"/>
    <property type="match status" value="1"/>
</dbReference>
<evidence type="ECO:0000259" key="1">
    <source>
        <dbReference type="PROSITE" id="PS51462"/>
    </source>
</evidence>
<keyword evidence="3" id="KW-1185">Reference proteome</keyword>
<gene>
    <name evidence="2" type="ORF">GCM10010528_14840</name>
</gene>
<dbReference type="Pfam" id="PF00293">
    <property type="entry name" value="NUDIX"/>
    <property type="match status" value="1"/>
</dbReference>
<dbReference type="PANTHER" id="PTHR43222">
    <property type="entry name" value="NUDIX HYDROLASE 23"/>
    <property type="match status" value="1"/>
</dbReference>
<proteinExistence type="predicted"/>
<keyword evidence="2" id="KW-0378">Hydrolase</keyword>
<dbReference type="GO" id="GO:0016787">
    <property type="term" value="F:hydrolase activity"/>
    <property type="evidence" value="ECO:0007669"/>
    <property type="project" value="UniProtKB-KW"/>
</dbReference>
<dbReference type="CDD" id="cd03673">
    <property type="entry name" value="NUDIX_Ap6A_hydrolase"/>
    <property type="match status" value="1"/>
</dbReference>
<reference evidence="3" key="1">
    <citation type="journal article" date="2019" name="Int. J. Syst. Evol. Microbiol.">
        <title>The Global Catalogue of Microorganisms (GCM) 10K type strain sequencing project: providing services to taxonomists for standard genome sequencing and annotation.</title>
        <authorList>
            <consortium name="The Broad Institute Genomics Platform"/>
            <consortium name="The Broad Institute Genome Sequencing Center for Infectious Disease"/>
            <person name="Wu L."/>
            <person name="Ma J."/>
        </authorList>
    </citation>
    <scope>NUCLEOTIDE SEQUENCE [LARGE SCALE GENOMIC DNA]</scope>
    <source>
        <strain evidence="3">JCM 14234</strain>
    </source>
</reference>
<feature type="domain" description="Nudix hydrolase" evidence="1">
    <location>
        <begin position="4"/>
        <end position="134"/>
    </location>
</feature>
<dbReference type="PROSITE" id="PS51462">
    <property type="entry name" value="NUDIX"/>
    <property type="match status" value="1"/>
</dbReference>
<comment type="caution">
    <text evidence="2">The sequence shown here is derived from an EMBL/GenBank/DDBJ whole genome shotgun (WGS) entry which is preliminary data.</text>
</comment>
<evidence type="ECO:0000313" key="2">
    <source>
        <dbReference type="EMBL" id="GAA3035057.1"/>
    </source>
</evidence>
<dbReference type="EMBL" id="BAAAVS010000021">
    <property type="protein sequence ID" value="GAA3035057.1"/>
    <property type="molecule type" value="Genomic_DNA"/>
</dbReference>
<dbReference type="SUPFAM" id="SSF53254">
    <property type="entry name" value="Phosphoglycerate mutase-like"/>
    <property type="match status" value="1"/>
</dbReference>
<dbReference type="Gene3D" id="3.40.50.1240">
    <property type="entry name" value="Phosphoglycerate mutase-like"/>
    <property type="match status" value="1"/>
</dbReference>
<dbReference type="CDD" id="cd07067">
    <property type="entry name" value="HP_PGM_like"/>
    <property type="match status" value="1"/>
</dbReference>
<sequence length="304" mass="33634">MNVRAVWAGGGVLWRPAPAGTGEPEIAVIHRPRYDDWTLPKGKTERRETVIASAVREIAEETGYSAVLGRFLRQVSYPVNGTKRKIVRYWAARMTGGDFVPNKEVDDLVWTSPGAAKKLLTYSLDRAVVNDFLAKPAGLHTLLLVRHAKAGRRARYSGPDPARPLERYGRLQAEALADLLPLFGAERLHAADRARCVQTLEPLAHALGGKKIQIEPTLTEEAYSRDPAAAQRRMVELATKQKSVHVVCSQGKAIAPLMQWWSQHDGFTLPPNRNRKGSFWVLSVDADGRVVVADHVDDPLPDFG</sequence>
<dbReference type="RefSeq" id="WP_344716545.1">
    <property type="nucleotide sequence ID" value="NZ_BAAAVS010000021.1"/>
</dbReference>
<dbReference type="Gene3D" id="3.90.79.10">
    <property type="entry name" value="Nucleoside Triphosphate Pyrophosphohydrolase"/>
    <property type="match status" value="1"/>
</dbReference>
<evidence type="ECO:0000313" key="3">
    <source>
        <dbReference type="Proteomes" id="UP001501035"/>
    </source>
</evidence>
<name>A0ABP6LA17_9ACTN</name>
<protein>
    <submittedName>
        <fullName evidence="2">NUDIX hydrolase</fullName>
    </submittedName>
</protein>
<dbReference type="InterPro" id="IPR000086">
    <property type="entry name" value="NUDIX_hydrolase_dom"/>
</dbReference>
<organism evidence="2 3">
    <name type="scientific">Gordonia defluvii</name>
    <dbReference type="NCBI Taxonomy" id="283718"/>
    <lineage>
        <taxon>Bacteria</taxon>
        <taxon>Bacillati</taxon>
        <taxon>Actinomycetota</taxon>
        <taxon>Actinomycetes</taxon>
        <taxon>Mycobacteriales</taxon>
        <taxon>Gordoniaceae</taxon>
        <taxon>Gordonia</taxon>
    </lineage>
</organism>
<dbReference type="InterPro" id="IPR029033">
    <property type="entry name" value="His_PPase_superfam"/>
</dbReference>
<dbReference type="Pfam" id="PF00300">
    <property type="entry name" value="His_Phos_1"/>
    <property type="match status" value="1"/>
</dbReference>
<dbReference type="Proteomes" id="UP001501035">
    <property type="component" value="Unassembled WGS sequence"/>
</dbReference>
<dbReference type="PANTHER" id="PTHR43222:SF9">
    <property type="entry name" value="8-OXO-(D)GTP PHOSPHATASE"/>
    <property type="match status" value="1"/>
</dbReference>